<protein>
    <submittedName>
        <fullName evidence="7">Uncharacterized protein</fullName>
    </submittedName>
</protein>
<comment type="caution">
    <text evidence="7">The sequence shown here is derived from an EMBL/GenBank/DDBJ whole genome shotgun (WGS) entry which is preliminary data.</text>
</comment>
<accession>A0A497E1N2</accession>
<evidence type="ECO:0000256" key="5">
    <source>
        <dbReference type="ARBA" id="ARBA00023172"/>
    </source>
</evidence>
<reference evidence="7 8" key="1">
    <citation type="submission" date="2018-06" db="EMBL/GenBank/DDBJ databases">
        <title>Extensive metabolic versatility and redundancy in microbially diverse, dynamic hydrothermal sediments.</title>
        <authorList>
            <person name="Dombrowski N."/>
            <person name="Teske A."/>
            <person name="Baker B.J."/>
        </authorList>
    </citation>
    <scope>NUCLEOTIDE SEQUENCE [LARGE SCALE GENOMIC DNA]</scope>
    <source>
        <strain evidence="7">B47_G16</strain>
    </source>
</reference>
<dbReference type="InterPro" id="IPR001207">
    <property type="entry name" value="Transposase_mutator"/>
</dbReference>
<dbReference type="AlphaFoldDB" id="A0A497E1N2"/>
<comment type="similarity">
    <text evidence="2">Belongs to the transposase mutator family.</text>
</comment>
<sequence>MKRCDYRNGYKPRKLKTRVGTLELPLPQKRRR</sequence>
<evidence type="ECO:0000313" key="8">
    <source>
        <dbReference type="Proteomes" id="UP000279422"/>
    </source>
</evidence>
<keyword evidence="5" id="KW-0233">DNA recombination</keyword>
<evidence type="ECO:0000256" key="4">
    <source>
        <dbReference type="ARBA" id="ARBA00023125"/>
    </source>
</evidence>
<evidence type="ECO:0000256" key="6">
    <source>
        <dbReference type="SAM" id="MobiDB-lite"/>
    </source>
</evidence>
<name>A0A497E1N2_UNCAE</name>
<keyword evidence="3" id="KW-0815">Transposition</keyword>
<dbReference type="GO" id="GO:0004803">
    <property type="term" value="F:transposase activity"/>
    <property type="evidence" value="ECO:0007669"/>
    <property type="project" value="InterPro"/>
</dbReference>
<dbReference type="Proteomes" id="UP000279422">
    <property type="component" value="Unassembled WGS sequence"/>
</dbReference>
<keyword evidence="4" id="KW-0238">DNA-binding</keyword>
<comment type="function">
    <text evidence="1">Required for the transposition of the insertion element.</text>
</comment>
<dbReference type="Pfam" id="PF00872">
    <property type="entry name" value="Transposase_mut"/>
    <property type="match status" value="1"/>
</dbReference>
<dbReference type="EMBL" id="QMPZ01000179">
    <property type="protein sequence ID" value="RLE07292.1"/>
    <property type="molecule type" value="Genomic_DNA"/>
</dbReference>
<evidence type="ECO:0000313" key="7">
    <source>
        <dbReference type="EMBL" id="RLE07292.1"/>
    </source>
</evidence>
<gene>
    <name evidence="7" type="ORF">DRJ00_08395</name>
</gene>
<evidence type="ECO:0000256" key="1">
    <source>
        <dbReference type="ARBA" id="ARBA00002190"/>
    </source>
</evidence>
<feature type="region of interest" description="Disordered" evidence="6">
    <location>
        <begin position="1"/>
        <end position="32"/>
    </location>
</feature>
<evidence type="ECO:0000256" key="2">
    <source>
        <dbReference type="ARBA" id="ARBA00010961"/>
    </source>
</evidence>
<dbReference type="GO" id="GO:0003677">
    <property type="term" value="F:DNA binding"/>
    <property type="evidence" value="ECO:0007669"/>
    <property type="project" value="UniProtKB-KW"/>
</dbReference>
<proteinExistence type="inferred from homology"/>
<evidence type="ECO:0000256" key="3">
    <source>
        <dbReference type="ARBA" id="ARBA00022578"/>
    </source>
</evidence>
<organism evidence="7 8">
    <name type="scientific">Aerophobetes bacterium</name>
    <dbReference type="NCBI Taxonomy" id="2030807"/>
    <lineage>
        <taxon>Bacteria</taxon>
        <taxon>Candidatus Aerophobota</taxon>
    </lineage>
</organism>
<dbReference type="GO" id="GO:0006313">
    <property type="term" value="P:DNA transposition"/>
    <property type="evidence" value="ECO:0007669"/>
    <property type="project" value="InterPro"/>
</dbReference>